<dbReference type="InterPro" id="IPR018615">
    <property type="entry name" value="Ribosomal_mL55"/>
</dbReference>
<dbReference type="EMBL" id="VIIS01001695">
    <property type="protein sequence ID" value="KAF0294288.1"/>
    <property type="molecule type" value="Genomic_DNA"/>
</dbReference>
<dbReference type="GO" id="GO:0005762">
    <property type="term" value="C:mitochondrial large ribosomal subunit"/>
    <property type="evidence" value="ECO:0007669"/>
    <property type="project" value="InterPro"/>
</dbReference>
<keyword evidence="1" id="KW-0689">Ribosomal protein</keyword>
<dbReference type="Pfam" id="PF09776">
    <property type="entry name" value="Mitoc_L55"/>
    <property type="match status" value="1"/>
</dbReference>
<proteinExistence type="predicted"/>
<dbReference type="PANTHER" id="PTHR34095">
    <property type="entry name" value="39S RIBOSOMAL PROTEIN L55, MITOCHONDRIAL"/>
    <property type="match status" value="1"/>
</dbReference>
<dbReference type="OrthoDB" id="9986315at2759"/>
<evidence type="ECO:0000313" key="1">
    <source>
        <dbReference type="EMBL" id="KAF0294288.1"/>
    </source>
</evidence>
<name>A0A6A4VWL7_AMPAM</name>
<dbReference type="GO" id="GO:0006412">
    <property type="term" value="P:translation"/>
    <property type="evidence" value="ECO:0007669"/>
    <property type="project" value="TreeGrafter"/>
</dbReference>
<gene>
    <name evidence="1" type="primary">mRpL55</name>
    <name evidence="1" type="ORF">FJT64_008046</name>
</gene>
<dbReference type="Proteomes" id="UP000440578">
    <property type="component" value="Unassembled WGS sequence"/>
</dbReference>
<comment type="caution">
    <text evidence="1">The sequence shown here is derived from an EMBL/GenBank/DDBJ whole genome shotgun (WGS) entry which is preliminary data.</text>
</comment>
<dbReference type="Gene3D" id="6.20.130.20">
    <property type="entry name" value="Mitochondrial ribosomal protein L55"/>
    <property type="match status" value="1"/>
</dbReference>
<dbReference type="PANTHER" id="PTHR34095:SF1">
    <property type="entry name" value="LARGE RIBOSOMAL SUBUNIT PROTEIN ML55"/>
    <property type="match status" value="1"/>
</dbReference>
<dbReference type="InterPro" id="IPR044884">
    <property type="entry name" value="Ribosomal_mL55_sf"/>
</dbReference>
<keyword evidence="1" id="KW-0687">Ribonucleoprotein</keyword>
<dbReference type="AlphaFoldDB" id="A0A6A4VWL7"/>
<protein>
    <submittedName>
        <fullName evidence="1">39S ribosomal protein L55, mitochondrial</fullName>
    </submittedName>
</protein>
<sequence>MLSAAGAPLLRSASVLVTGQRLLNCNRAVVCRVHRLRHPQLYPTTVVLSDGATITARYHEPRKIIKLPLDLSTLSEEERLVRLQRRKPKQKVVIEQEVEDSFDVKKYQKFWKR</sequence>
<evidence type="ECO:0000313" key="2">
    <source>
        <dbReference type="Proteomes" id="UP000440578"/>
    </source>
</evidence>
<dbReference type="GO" id="GO:0003735">
    <property type="term" value="F:structural constituent of ribosome"/>
    <property type="evidence" value="ECO:0007669"/>
    <property type="project" value="InterPro"/>
</dbReference>
<reference evidence="1 2" key="1">
    <citation type="submission" date="2019-07" db="EMBL/GenBank/DDBJ databases">
        <title>Draft genome assembly of a fouling barnacle, Amphibalanus amphitrite (Darwin, 1854): The first reference genome for Thecostraca.</title>
        <authorList>
            <person name="Kim W."/>
        </authorList>
    </citation>
    <scope>NUCLEOTIDE SEQUENCE [LARGE SCALE GENOMIC DNA]</scope>
    <source>
        <strain evidence="1">SNU_AA5</strain>
        <tissue evidence="1">Soma without cirri and trophi</tissue>
    </source>
</reference>
<keyword evidence="2" id="KW-1185">Reference proteome</keyword>
<accession>A0A6A4VWL7</accession>
<organism evidence="1 2">
    <name type="scientific">Amphibalanus amphitrite</name>
    <name type="common">Striped barnacle</name>
    <name type="synonym">Balanus amphitrite</name>
    <dbReference type="NCBI Taxonomy" id="1232801"/>
    <lineage>
        <taxon>Eukaryota</taxon>
        <taxon>Metazoa</taxon>
        <taxon>Ecdysozoa</taxon>
        <taxon>Arthropoda</taxon>
        <taxon>Crustacea</taxon>
        <taxon>Multicrustacea</taxon>
        <taxon>Cirripedia</taxon>
        <taxon>Thoracica</taxon>
        <taxon>Thoracicalcarea</taxon>
        <taxon>Balanomorpha</taxon>
        <taxon>Balanoidea</taxon>
        <taxon>Balanidae</taxon>
        <taxon>Amphibalaninae</taxon>
        <taxon>Amphibalanus</taxon>
    </lineage>
</organism>